<comment type="similarity">
    <text evidence="1">Belongs to the N(4)/N(6)-methyltransferase family. N(4) subfamily.</text>
</comment>
<evidence type="ECO:0000256" key="1">
    <source>
        <dbReference type="ARBA" id="ARBA00010203"/>
    </source>
</evidence>
<sequence>MQRKEFEEIPINREEISQSELNIENKIRSNLFNWNGQFSPQFIEALLNKYANEGMVVVDPFLGSGTVLAESARKGLEAYGTELNASAYYMAKTYEISNLSSEDREKIINYIDNKISKIKNDENIVDELTKMVNETKYDSIYNVVSTLIIVMDIFKNVVTMELLNIKWEWLKNIILTLPYTEKKIKAIQGDARKTGLNDNTADLLITSPPYINVLNYHQKYRRSVEALGYDVLKLAKSEVGSNRKNRGNRFLTVIQYCMDMALSFKEAIRVCKEDSRMIYVVGRESTVLGCSFCNSKLIYEIATKIFGLEMTLKQERVFKNRFGTMIYEDILHFKNSKEMQNISEEEIIAKAQQIAVEMLKEKKPEEKNEESLKEAIEFAKKVKKSEVAYA</sequence>
<name>A0A1M6K816_PSEXY</name>
<dbReference type="RefSeq" id="WP_072919099.1">
    <property type="nucleotide sequence ID" value="NZ_FQYQ01000028.1"/>
</dbReference>
<evidence type="ECO:0000256" key="5">
    <source>
        <dbReference type="ARBA" id="ARBA00022691"/>
    </source>
</evidence>
<keyword evidence="5" id="KW-0949">S-adenosyl-L-methionine</keyword>
<keyword evidence="11" id="KW-1185">Reference proteome</keyword>
<keyword evidence="7" id="KW-0238">DNA-binding</keyword>
<keyword evidence="4 10" id="KW-0808">Transferase</keyword>
<evidence type="ECO:0000256" key="2">
    <source>
        <dbReference type="ARBA" id="ARBA00012185"/>
    </source>
</evidence>
<dbReference type="OrthoDB" id="9800801at2"/>
<dbReference type="GO" id="GO:0015667">
    <property type="term" value="F:site-specific DNA-methyltransferase (cytosine-N4-specific) activity"/>
    <property type="evidence" value="ECO:0007669"/>
    <property type="project" value="UniProtKB-EC"/>
</dbReference>
<dbReference type="GO" id="GO:0032259">
    <property type="term" value="P:methylation"/>
    <property type="evidence" value="ECO:0007669"/>
    <property type="project" value="UniProtKB-KW"/>
</dbReference>
<gene>
    <name evidence="10" type="ORF">SAMN02745725_02796</name>
</gene>
<dbReference type="GO" id="GO:0003677">
    <property type="term" value="F:DNA binding"/>
    <property type="evidence" value="ECO:0007669"/>
    <property type="project" value="UniProtKB-KW"/>
</dbReference>
<dbReference type="EC" id="2.1.1.113" evidence="2"/>
<dbReference type="InterPro" id="IPR002941">
    <property type="entry name" value="DNA_methylase_N4/N6"/>
</dbReference>
<dbReference type="Proteomes" id="UP000184185">
    <property type="component" value="Unassembled WGS sequence"/>
</dbReference>
<evidence type="ECO:0000256" key="8">
    <source>
        <dbReference type="ARBA" id="ARBA00049120"/>
    </source>
</evidence>
<dbReference type="PROSITE" id="PS00093">
    <property type="entry name" value="N4_MTASE"/>
    <property type="match status" value="1"/>
</dbReference>
<dbReference type="AlphaFoldDB" id="A0A1M6K816"/>
<dbReference type="EMBL" id="FQYQ01000028">
    <property type="protein sequence ID" value="SHJ55085.1"/>
    <property type="molecule type" value="Genomic_DNA"/>
</dbReference>
<dbReference type="InterPro" id="IPR029063">
    <property type="entry name" value="SAM-dependent_MTases_sf"/>
</dbReference>
<evidence type="ECO:0000313" key="11">
    <source>
        <dbReference type="Proteomes" id="UP000184185"/>
    </source>
</evidence>
<reference evidence="10 11" key="1">
    <citation type="submission" date="2016-11" db="EMBL/GenBank/DDBJ databases">
        <authorList>
            <person name="Jaros S."/>
            <person name="Januszkiewicz K."/>
            <person name="Wedrychowicz H."/>
        </authorList>
    </citation>
    <scope>NUCLEOTIDE SEQUENCE [LARGE SCALE GENOMIC DNA]</scope>
    <source>
        <strain evidence="10 11">DSM 14809</strain>
    </source>
</reference>
<evidence type="ECO:0000256" key="3">
    <source>
        <dbReference type="ARBA" id="ARBA00022603"/>
    </source>
</evidence>
<evidence type="ECO:0000313" key="10">
    <source>
        <dbReference type="EMBL" id="SHJ55085.1"/>
    </source>
</evidence>
<proteinExistence type="inferred from homology"/>
<dbReference type="Gene3D" id="3.40.50.150">
    <property type="entry name" value="Vaccinia Virus protein VP39"/>
    <property type="match status" value="2"/>
</dbReference>
<evidence type="ECO:0000259" key="9">
    <source>
        <dbReference type="Pfam" id="PF01555"/>
    </source>
</evidence>
<organism evidence="10 11">
    <name type="scientific">Pseudobutyrivibrio xylanivorans DSM 14809</name>
    <dbReference type="NCBI Taxonomy" id="1123012"/>
    <lineage>
        <taxon>Bacteria</taxon>
        <taxon>Bacillati</taxon>
        <taxon>Bacillota</taxon>
        <taxon>Clostridia</taxon>
        <taxon>Lachnospirales</taxon>
        <taxon>Lachnospiraceae</taxon>
        <taxon>Pseudobutyrivibrio</taxon>
    </lineage>
</organism>
<accession>A0A1M6K816</accession>
<feature type="domain" description="DNA methylase N-4/N-6" evidence="9">
    <location>
        <begin position="21"/>
        <end position="92"/>
    </location>
</feature>
<comment type="catalytic activity">
    <reaction evidence="8">
        <text>a 2'-deoxycytidine in DNA + S-adenosyl-L-methionine = an N(4)-methyl-2'-deoxycytidine in DNA + S-adenosyl-L-homocysteine + H(+)</text>
        <dbReference type="Rhea" id="RHEA:16857"/>
        <dbReference type="Rhea" id="RHEA-COMP:11369"/>
        <dbReference type="Rhea" id="RHEA-COMP:13674"/>
        <dbReference type="ChEBI" id="CHEBI:15378"/>
        <dbReference type="ChEBI" id="CHEBI:57856"/>
        <dbReference type="ChEBI" id="CHEBI:59789"/>
        <dbReference type="ChEBI" id="CHEBI:85452"/>
        <dbReference type="ChEBI" id="CHEBI:137933"/>
        <dbReference type="EC" id="2.1.1.113"/>
    </reaction>
</comment>
<keyword evidence="6" id="KW-0680">Restriction system</keyword>
<dbReference type="Pfam" id="PF01555">
    <property type="entry name" value="N6_N4_Mtase"/>
    <property type="match status" value="1"/>
</dbReference>
<dbReference type="SUPFAM" id="SSF53335">
    <property type="entry name" value="S-adenosyl-L-methionine-dependent methyltransferases"/>
    <property type="match status" value="2"/>
</dbReference>
<evidence type="ECO:0000256" key="4">
    <source>
        <dbReference type="ARBA" id="ARBA00022679"/>
    </source>
</evidence>
<dbReference type="GO" id="GO:0009307">
    <property type="term" value="P:DNA restriction-modification system"/>
    <property type="evidence" value="ECO:0007669"/>
    <property type="project" value="UniProtKB-KW"/>
</dbReference>
<dbReference type="InterPro" id="IPR017985">
    <property type="entry name" value="MeTrfase_CN4_CS"/>
</dbReference>
<keyword evidence="3 10" id="KW-0489">Methyltransferase</keyword>
<dbReference type="GO" id="GO:0008170">
    <property type="term" value="F:N-methyltransferase activity"/>
    <property type="evidence" value="ECO:0007669"/>
    <property type="project" value="InterPro"/>
</dbReference>
<evidence type="ECO:0000256" key="6">
    <source>
        <dbReference type="ARBA" id="ARBA00022747"/>
    </source>
</evidence>
<protein>
    <recommendedName>
        <fullName evidence="2">site-specific DNA-methyltransferase (cytosine-N(4)-specific)</fullName>
        <ecNumber evidence="2">2.1.1.113</ecNumber>
    </recommendedName>
</protein>
<evidence type="ECO:0000256" key="7">
    <source>
        <dbReference type="ARBA" id="ARBA00023125"/>
    </source>
</evidence>